<dbReference type="Proteomes" id="UP000050465">
    <property type="component" value="Unassembled WGS sequence"/>
</dbReference>
<dbReference type="InterPro" id="IPR007345">
    <property type="entry name" value="Polysacch_pyruvyl_Trfase"/>
</dbReference>
<accession>A0A0P7Z0Q0</accession>
<organism evidence="2 3">
    <name type="scientific">Phormidesmis priestleyi Ana</name>
    <dbReference type="NCBI Taxonomy" id="1666911"/>
    <lineage>
        <taxon>Bacteria</taxon>
        <taxon>Bacillati</taxon>
        <taxon>Cyanobacteriota</taxon>
        <taxon>Cyanophyceae</taxon>
        <taxon>Leptolyngbyales</taxon>
        <taxon>Leptolyngbyaceae</taxon>
        <taxon>Phormidesmis</taxon>
    </lineage>
</organism>
<dbReference type="PATRIC" id="fig|1666911.3.peg.3275"/>
<reference evidence="2 3" key="1">
    <citation type="submission" date="2015-09" db="EMBL/GenBank/DDBJ databases">
        <title>Identification and resolution of microdiversity through metagenomic sequencing of parallel consortia.</title>
        <authorList>
            <person name="Nelson W.C."/>
            <person name="Romine M.F."/>
            <person name="Lindemann S.R."/>
        </authorList>
    </citation>
    <scope>NUCLEOTIDE SEQUENCE [LARGE SCALE GENOMIC DNA]</scope>
    <source>
        <strain evidence="2">Ana</strain>
    </source>
</reference>
<evidence type="ECO:0000313" key="3">
    <source>
        <dbReference type="Proteomes" id="UP000050465"/>
    </source>
</evidence>
<proteinExistence type="predicted"/>
<comment type="caution">
    <text evidence="2">The sequence shown here is derived from an EMBL/GenBank/DDBJ whole genome shotgun (WGS) entry which is preliminary data.</text>
</comment>
<dbReference type="Pfam" id="PF04230">
    <property type="entry name" value="PS_pyruv_trans"/>
    <property type="match status" value="1"/>
</dbReference>
<dbReference type="EMBL" id="LJZR01000005">
    <property type="protein sequence ID" value="KPQ36596.1"/>
    <property type="molecule type" value="Genomic_DNA"/>
</dbReference>
<evidence type="ECO:0000259" key="1">
    <source>
        <dbReference type="Pfam" id="PF04230"/>
    </source>
</evidence>
<feature type="domain" description="Polysaccharide pyruvyl transferase" evidence="1">
    <location>
        <begin position="136"/>
        <end position="195"/>
    </location>
</feature>
<dbReference type="AlphaFoldDB" id="A0A0P7Z0Q0"/>
<gene>
    <name evidence="2" type="primary">exoV</name>
    <name evidence="2" type="ORF">HLUCCA11_05370</name>
</gene>
<evidence type="ECO:0000313" key="2">
    <source>
        <dbReference type="EMBL" id="KPQ36596.1"/>
    </source>
</evidence>
<sequence length="318" mass="35880">MRLFYYQTAAPSANFGDELNPWLWPRLLPAFDGSSKNVFIGMGTVLNDAIPSWVNEAENAIFFSTGVGYGRSFRFIKQPLHWRLYCVRGPLSARKLNQPQSLAITDGAALLKRFFRPVPYAERQYKFSYMPHFRHGSLSLLKGICHRTGVHYIDPGGNVADVIAAISHTQVLISEAMHGAIVADTLRVPWIPVRTNPRILPFKWRDWCASVKVPYQPQIIRGVSALSWREGAQSVRSYLQGQSSAFDLLSDLRMNDFSLGFERPKTPEAALAALDAQMIEVTRKTPYLSSEPHLESLVVRLEDRLDALKKDISRGLFS</sequence>
<dbReference type="STRING" id="1666911.HLUCCA11_05370"/>
<protein>
    <submittedName>
        <fullName evidence="2">Succinoglycan biosynthesis protein ExoV</fullName>
    </submittedName>
</protein>
<name>A0A0P7Z0Q0_9CYAN</name>